<sequence length="207" mass="23260">MTEITKDHVEWAMVGRLRLMLEEPPHQTFNVTQTYALFTSVLCWVMQRVRIKSHEVVSKDDKEASSLFKRLEGDSISADPWRLHVAPTGRIERVGALGVPVPMPRGFEAHTAARFLINLRDATAHGDARNVEPFNNGSLLVGFTFSCAEFKNRKIAWDGSITLLEADLRRIGIQLAKLYCDAIRHSEPHRRDGHFGNDAASIKEVAA</sequence>
<reference evidence="1 2" key="2">
    <citation type="journal article" date="2017" name="Syst. Appl. Microbiol.">
        <title>Soybeans inoculated with root zone soils of Canadian native legumes harbour diverse and novel Bradyrhizobium spp. that possess agricultural potential.</title>
        <authorList>
            <person name="Bromfield E.S.P."/>
            <person name="Cloutier S."/>
            <person name="Tambong J.T."/>
            <person name="Tran Thi T.V."/>
        </authorList>
    </citation>
    <scope>NUCLEOTIDE SEQUENCE [LARGE SCALE GENOMIC DNA]</scope>
    <source>
        <strain evidence="1 2">OO99</strain>
    </source>
</reference>
<dbReference type="RefSeq" id="WP_095424201.1">
    <property type="nucleotide sequence ID" value="NZ_CP029425.2"/>
</dbReference>
<evidence type="ECO:0000313" key="2">
    <source>
        <dbReference type="Proteomes" id="UP000215703"/>
    </source>
</evidence>
<evidence type="ECO:0008006" key="3">
    <source>
        <dbReference type="Google" id="ProtNLM"/>
    </source>
</evidence>
<evidence type="ECO:0000313" key="1">
    <source>
        <dbReference type="EMBL" id="AWL96249.1"/>
    </source>
</evidence>
<protein>
    <recommendedName>
        <fullName evidence="3">pEK499-p136 HEPN domain-containing protein</fullName>
    </recommendedName>
</protein>
<dbReference type="GeneID" id="92967299"/>
<gene>
    <name evidence="1" type="ORF">CIT37_32085</name>
</gene>
<reference evidence="1 2" key="1">
    <citation type="journal article" date="2014" name="Int. J. Syst. Evol. Microbiol.">
        <title>Bradyrhizobium ottawaense sp. nov., a symbiotic nitrogen fixing bacterium from root nodules of soybeans in Canada.</title>
        <authorList>
            <person name="Yu X."/>
            <person name="Cloutier S."/>
            <person name="Tambong J.T."/>
            <person name="Bromfield E.S."/>
        </authorList>
    </citation>
    <scope>NUCLEOTIDE SEQUENCE [LARGE SCALE GENOMIC DNA]</scope>
    <source>
        <strain evidence="1 2">OO99</strain>
    </source>
</reference>
<organism evidence="1 2">
    <name type="scientific">Bradyrhizobium ottawaense</name>
    <dbReference type="NCBI Taxonomy" id="931866"/>
    <lineage>
        <taxon>Bacteria</taxon>
        <taxon>Pseudomonadati</taxon>
        <taxon>Pseudomonadota</taxon>
        <taxon>Alphaproteobacteria</taxon>
        <taxon>Hyphomicrobiales</taxon>
        <taxon>Nitrobacteraceae</taxon>
        <taxon>Bradyrhizobium</taxon>
    </lineage>
</organism>
<proteinExistence type="predicted"/>
<dbReference type="KEGG" id="bot:CIT37_32085"/>
<name>A0A2U8PET2_9BRAD</name>
<dbReference type="Proteomes" id="UP000215703">
    <property type="component" value="Chromosome"/>
</dbReference>
<dbReference type="AlphaFoldDB" id="A0A2U8PET2"/>
<dbReference type="EMBL" id="CP029425">
    <property type="protein sequence ID" value="AWL96249.1"/>
    <property type="molecule type" value="Genomic_DNA"/>
</dbReference>
<accession>A0A2U8PET2</accession>